<comment type="caution">
    <text evidence="1">The sequence shown here is derived from an EMBL/GenBank/DDBJ whole genome shotgun (WGS) entry which is preliminary data.</text>
</comment>
<accession>A0ABS6XPR7</accession>
<evidence type="ECO:0000313" key="2">
    <source>
        <dbReference type="Proteomes" id="UP001197214"/>
    </source>
</evidence>
<sequence>MSEKPTTEPFDSPGVASVEEGHVILDGPDGIAITLTIGAARQTGERLIAAADAAARQVADR</sequence>
<dbReference type="Proteomes" id="UP001197214">
    <property type="component" value="Unassembled WGS sequence"/>
</dbReference>
<reference evidence="1 2" key="1">
    <citation type="submission" date="2021-07" db="EMBL/GenBank/DDBJ databases">
        <title>Stakelama flava sp. nov., a novel endophytic bacterium isolated from branch of Kandelia candel.</title>
        <authorList>
            <person name="Tuo L."/>
        </authorList>
    </citation>
    <scope>NUCLEOTIDE SEQUENCE [LARGE SCALE GENOMIC DNA]</scope>
    <source>
        <strain evidence="1 2">CBK3Z-3</strain>
    </source>
</reference>
<dbReference type="RefSeq" id="WP_219239340.1">
    <property type="nucleotide sequence ID" value="NZ_JAHWZX010000021.1"/>
</dbReference>
<gene>
    <name evidence="1" type="ORF">KY084_15250</name>
</gene>
<evidence type="ECO:0000313" key="1">
    <source>
        <dbReference type="EMBL" id="MBW4332217.1"/>
    </source>
</evidence>
<organism evidence="1 2">
    <name type="scientific">Stakelama flava</name>
    <dbReference type="NCBI Taxonomy" id="2860338"/>
    <lineage>
        <taxon>Bacteria</taxon>
        <taxon>Pseudomonadati</taxon>
        <taxon>Pseudomonadota</taxon>
        <taxon>Alphaproteobacteria</taxon>
        <taxon>Sphingomonadales</taxon>
        <taxon>Sphingomonadaceae</taxon>
        <taxon>Stakelama</taxon>
    </lineage>
</organism>
<name>A0ABS6XPR7_9SPHN</name>
<proteinExistence type="predicted"/>
<protein>
    <submittedName>
        <fullName evidence="1">Uncharacterized protein</fullName>
    </submittedName>
</protein>
<dbReference type="EMBL" id="JAHWZX010000021">
    <property type="protein sequence ID" value="MBW4332217.1"/>
    <property type="molecule type" value="Genomic_DNA"/>
</dbReference>
<keyword evidence="2" id="KW-1185">Reference proteome</keyword>